<dbReference type="OrthoDB" id="9771198at2"/>
<feature type="transmembrane region" description="Helical" evidence="5">
    <location>
        <begin position="99"/>
        <end position="121"/>
    </location>
</feature>
<feature type="transmembrane region" description="Helical" evidence="5">
    <location>
        <begin position="199"/>
        <end position="219"/>
    </location>
</feature>
<dbReference type="EMBL" id="JNCF01000010">
    <property type="protein sequence ID" value="KGP63780.1"/>
    <property type="molecule type" value="Genomic_DNA"/>
</dbReference>
<feature type="transmembrane region" description="Helical" evidence="5">
    <location>
        <begin position="175"/>
        <end position="192"/>
    </location>
</feature>
<comment type="caution">
    <text evidence="8">The sequence shown here is derived from an EMBL/GenBank/DDBJ whole genome shotgun (WGS) entry which is preliminary data.</text>
</comment>
<evidence type="ECO:0000313" key="8">
    <source>
        <dbReference type="EMBL" id="KGP63780.1"/>
    </source>
</evidence>
<evidence type="ECO:0000256" key="4">
    <source>
        <dbReference type="ARBA" id="ARBA00023136"/>
    </source>
</evidence>
<dbReference type="SMART" id="SM00100">
    <property type="entry name" value="cNMP"/>
    <property type="match status" value="1"/>
</dbReference>
<dbReference type="RefSeq" id="WP_035887966.1">
    <property type="nucleotide sequence ID" value="NZ_JNCF01000010.1"/>
</dbReference>
<feature type="transmembrane region" description="Helical" evidence="5">
    <location>
        <begin position="331"/>
        <end position="349"/>
    </location>
</feature>
<protein>
    <submittedName>
        <fullName evidence="8">Sulfate transporter</fullName>
    </submittedName>
</protein>
<dbReference type="AlphaFoldDB" id="A0A0A2SRM4"/>
<reference evidence="8 9" key="1">
    <citation type="submission" date="2014-05" db="EMBL/GenBank/DDBJ databases">
        <authorList>
            <person name="Rizzardi K."/>
            <person name="Winiecka-Krusnell J."/>
            <person name="Ramliden M."/>
            <person name="Alm E."/>
            <person name="Andersson S."/>
            <person name="Byfors S."/>
        </authorList>
    </citation>
    <scope>NUCLEOTIDE SEQUENCE [LARGE SCALE GENOMIC DNA]</scope>
    <source>
        <strain evidence="8 9">LEGN</strain>
    </source>
</reference>
<keyword evidence="4 5" id="KW-0472">Membrane</keyword>
<dbReference type="InterPro" id="IPR014710">
    <property type="entry name" value="RmlC-like_jellyroll"/>
</dbReference>
<keyword evidence="2 5" id="KW-0812">Transmembrane</keyword>
<dbReference type="PANTHER" id="PTHR43310:SF1">
    <property type="entry name" value="SULFATE TRANSPORTER YBAR-RELATED"/>
    <property type="match status" value="1"/>
</dbReference>
<keyword evidence="3 5" id="KW-1133">Transmembrane helix</keyword>
<dbReference type="CDD" id="cd00038">
    <property type="entry name" value="CAP_ED"/>
    <property type="match status" value="1"/>
</dbReference>
<feature type="domain" description="STAS" evidence="7">
    <location>
        <begin position="449"/>
        <end position="560"/>
    </location>
</feature>
<dbReference type="PANTHER" id="PTHR43310">
    <property type="entry name" value="SULFATE TRANSPORTER YBAR-RELATED"/>
    <property type="match status" value="1"/>
</dbReference>
<accession>A0A0A2SRM4</accession>
<proteinExistence type="predicted"/>
<dbReference type="Gene3D" id="3.30.750.24">
    <property type="entry name" value="STAS domain"/>
    <property type="match status" value="1"/>
</dbReference>
<feature type="transmembrane region" description="Helical" evidence="5">
    <location>
        <begin position="390"/>
        <end position="421"/>
    </location>
</feature>
<dbReference type="InterPro" id="IPR036513">
    <property type="entry name" value="STAS_dom_sf"/>
</dbReference>
<dbReference type="GO" id="GO:0016020">
    <property type="term" value="C:membrane"/>
    <property type="evidence" value="ECO:0007669"/>
    <property type="project" value="UniProtKB-SubCell"/>
</dbReference>
<evidence type="ECO:0000256" key="2">
    <source>
        <dbReference type="ARBA" id="ARBA00022692"/>
    </source>
</evidence>
<dbReference type="SUPFAM" id="SSF52091">
    <property type="entry name" value="SpoIIaa-like"/>
    <property type="match status" value="1"/>
</dbReference>
<dbReference type="Pfam" id="PF00027">
    <property type="entry name" value="cNMP_binding"/>
    <property type="match status" value="1"/>
</dbReference>
<dbReference type="PROSITE" id="PS50042">
    <property type="entry name" value="CNMP_BINDING_3"/>
    <property type="match status" value="1"/>
</dbReference>
<dbReference type="InterPro" id="IPR052706">
    <property type="entry name" value="Membrane-Transporter-like"/>
</dbReference>
<feature type="transmembrane region" description="Helical" evidence="5">
    <location>
        <begin position="299"/>
        <end position="319"/>
    </location>
</feature>
<dbReference type="InterPro" id="IPR011547">
    <property type="entry name" value="SLC26A/SulP_dom"/>
</dbReference>
<evidence type="ECO:0000256" key="1">
    <source>
        <dbReference type="ARBA" id="ARBA00004141"/>
    </source>
</evidence>
<evidence type="ECO:0000256" key="3">
    <source>
        <dbReference type="ARBA" id="ARBA00022989"/>
    </source>
</evidence>
<gene>
    <name evidence="8" type="ORF">EP47_06045</name>
</gene>
<evidence type="ECO:0000259" key="7">
    <source>
        <dbReference type="PROSITE" id="PS50801"/>
    </source>
</evidence>
<evidence type="ECO:0000256" key="5">
    <source>
        <dbReference type="SAM" id="Phobius"/>
    </source>
</evidence>
<organism evidence="8 9">
    <name type="scientific">Legionella norrlandica</name>
    <dbReference type="NCBI Taxonomy" id="1498499"/>
    <lineage>
        <taxon>Bacteria</taxon>
        <taxon>Pseudomonadati</taxon>
        <taxon>Pseudomonadota</taxon>
        <taxon>Gammaproteobacteria</taxon>
        <taxon>Legionellales</taxon>
        <taxon>Legionellaceae</taxon>
        <taxon>Legionella</taxon>
    </lineage>
</organism>
<dbReference type="CDD" id="cd07042">
    <property type="entry name" value="STAS_SulP_like_sulfate_transporter"/>
    <property type="match status" value="1"/>
</dbReference>
<dbReference type="PROSITE" id="PS50801">
    <property type="entry name" value="STAS"/>
    <property type="match status" value="1"/>
</dbReference>
<evidence type="ECO:0000259" key="6">
    <source>
        <dbReference type="PROSITE" id="PS50042"/>
    </source>
</evidence>
<dbReference type="InterPro" id="IPR000595">
    <property type="entry name" value="cNMP-bd_dom"/>
</dbReference>
<feature type="transmembrane region" description="Helical" evidence="5">
    <location>
        <begin position="133"/>
        <end position="155"/>
    </location>
</feature>
<dbReference type="SUPFAM" id="SSF51206">
    <property type="entry name" value="cAMP-binding domain-like"/>
    <property type="match status" value="1"/>
</dbReference>
<sequence length="721" mass="81449">MTRSQSIWAILTGLVIGIDNIIIVVAFSSIIYQGMLANYIPFVINLLAIAVVVIGITYLFMSSPPYAIAQLQDEAAILYSSMALVVIKSMPPDSTTQEIFITVLFFLGLTTFITGLSFYLVGKFRFGNIIRYLPYPVICGFLAATGWLILSGTFALLTGKTLQENWFNVLQTKELMLWMPGFIAGFLIYLLKEKLGYQYSLHTIFISLIILFYGFIYLFDVDHLTVLKEGYLLGPFSKGHIDLMLKTELFKMIHFPFSITVLNYMGLVLLVSFIALLLNASSYELLVNKSVDLNKELRLAGFGNVLSGLIGGTVGYLSLSASSLAKDHADTRATGIMALIPMLLILLFGTKVIEFFPKAAIGAYLFYIAISFLSEWLIDTWRLLNLIEYLIVLLILVIAVLFNMISAVAIGTVISIFIFAFRYSKVNPVKYLFSGAEYNSSFERSPISKSILSEQGDKIRFLKLQGFLFFGSIYKLFQLIKSIPQAQYIILDFELVYNIDSSRITLMKNLKIHAEKNNLLFVICSLKPVVYHELVKTNLLHPEANWIKLFSDQESALEWCEGQLLEKYTRDMNLEEATLEQQLHYLGFSPELVEWINEKACIKFYNSDDEICHEGDESTSVYFIHRGKVSAFVGGKRVLIVGSGNVLGEIAMYTHKIRTATLKTNEKTIVYEVSLKSIQELSENKQSLLIQFHMAMARILANRLTVLNKRIKVFDSISVLQ</sequence>
<dbReference type="Gene3D" id="2.60.120.10">
    <property type="entry name" value="Jelly Rolls"/>
    <property type="match status" value="1"/>
</dbReference>
<comment type="subcellular location">
    <subcellularLocation>
        <location evidence="1">Membrane</location>
        <topology evidence="1">Multi-pass membrane protein</topology>
    </subcellularLocation>
</comment>
<feature type="domain" description="Cyclic nucleotide-binding" evidence="6">
    <location>
        <begin position="605"/>
        <end position="681"/>
    </location>
</feature>
<feature type="transmembrane region" description="Helical" evidence="5">
    <location>
        <begin position="6"/>
        <end position="27"/>
    </location>
</feature>
<keyword evidence="9" id="KW-1185">Reference proteome</keyword>
<dbReference type="InterPro" id="IPR002645">
    <property type="entry name" value="STAS_dom"/>
</dbReference>
<name>A0A0A2SRM4_9GAMM</name>
<dbReference type="STRING" id="1498499.EP47_06045"/>
<dbReference type="InterPro" id="IPR018488">
    <property type="entry name" value="cNMP-bd_CS"/>
</dbReference>
<feature type="transmembrane region" description="Helical" evidence="5">
    <location>
        <begin position="361"/>
        <end position="378"/>
    </location>
</feature>
<dbReference type="Pfam" id="PF01740">
    <property type="entry name" value="STAS"/>
    <property type="match status" value="1"/>
</dbReference>
<dbReference type="Pfam" id="PF00916">
    <property type="entry name" value="Sulfate_transp"/>
    <property type="match status" value="1"/>
</dbReference>
<evidence type="ECO:0000313" key="9">
    <source>
        <dbReference type="Proteomes" id="UP000054422"/>
    </source>
</evidence>
<feature type="transmembrane region" description="Helical" evidence="5">
    <location>
        <begin position="253"/>
        <end position="278"/>
    </location>
</feature>
<feature type="transmembrane region" description="Helical" evidence="5">
    <location>
        <begin position="39"/>
        <end position="61"/>
    </location>
</feature>
<dbReference type="PROSITE" id="PS00889">
    <property type="entry name" value="CNMP_BINDING_2"/>
    <property type="match status" value="1"/>
</dbReference>
<dbReference type="Proteomes" id="UP000054422">
    <property type="component" value="Unassembled WGS sequence"/>
</dbReference>
<dbReference type="InterPro" id="IPR018490">
    <property type="entry name" value="cNMP-bd_dom_sf"/>
</dbReference>